<keyword evidence="4" id="KW-1185">Reference proteome</keyword>
<dbReference type="SUPFAM" id="SSF51294">
    <property type="entry name" value="Hedgehog/intein (Hint) domain"/>
    <property type="match status" value="1"/>
</dbReference>
<dbReference type="GO" id="GO:0005509">
    <property type="term" value="F:calcium ion binding"/>
    <property type="evidence" value="ECO:0007669"/>
    <property type="project" value="InterPro"/>
</dbReference>
<dbReference type="Gene3D" id="2.170.16.10">
    <property type="entry name" value="Hedgehog/Intein (Hint) domain"/>
    <property type="match status" value="1"/>
</dbReference>
<dbReference type="InterPro" id="IPR018511">
    <property type="entry name" value="Hemolysin-typ_Ca-bd_CS"/>
</dbReference>
<gene>
    <name evidence="3" type="ORF">A7A09_012800</name>
</gene>
<dbReference type="InterPro" id="IPR001343">
    <property type="entry name" value="Hemolysn_Ca-bd"/>
</dbReference>
<evidence type="ECO:0000313" key="4">
    <source>
        <dbReference type="Proteomes" id="UP000238137"/>
    </source>
</evidence>
<evidence type="ECO:0000256" key="1">
    <source>
        <dbReference type="SAM" id="MobiDB-lite"/>
    </source>
</evidence>
<organism evidence="3 4">
    <name type="scientific">Paracoccus methylarcula</name>
    <dbReference type="NCBI Taxonomy" id="72022"/>
    <lineage>
        <taxon>Bacteria</taxon>
        <taxon>Pseudomonadati</taxon>
        <taxon>Pseudomonadota</taxon>
        <taxon>Alphaproteobacteria</taxon>
        <taxon>Rhodobacterales</taxon>
        <taxon>Paracoccaceae</taxon>
        <taxon>Paracoccus</taxon>
    </lineage>
</organism>
<dbReference type="EMBL" id="PXNQ02000007">
    <property type="protein sequence ID" value="RNF34260.1"/>
    <property type="molecule type" value="Genomic_DNA"/>
</dbReference>
<dbReference type="Pfam" id="PF00353">
    <property type="entry name" value="HemolysinCabind"/>
    <property type="match status" value="1"/>
</dbReference>
<evidence type="ECO:0000259" key="2">
    <source>
        <dbReference type="Pfam" id="PF13403"/>
    </source>
</evidence>
<dbReference type="SUPFAM" id="SSF51120">
    <property type="entry name" value="beta-Roll"/>
    <property type="match status" value="1"/>
</dbReference>
<dbReference type="OrthoDB" id="7752576at2"/>
<comment type="caution">
    <text evidence="3">The sequence shown here is derived from an EMBL/GenBank/DDBJ whole genome shotgun (WGS) entry which is preliminary data.</text>
</comment>
<dbReference type="PROSITE" id="PS00330">
    <property type="entry name" value="HEMOLYSIN_CALCIUM"/>
    <property type="match status" value="1"/>
</dbReference>
<dbReference type="InterPro" id="IPR036844">
    <property type="entry name" value="Hint_dom_sf"/>
</dbReference>
<sequence length="627" mass="65577">MALEIVDPNSTEDEHLTSVDVKFSGMHIGGGIYFSANHNPAPGGSSTAVPQRSLAGEAESHGTTELDYTLPEGGEPWDAYRDDTDGDGNPDFVKAGFDMSMHVGDRLASTGEFYDGPAIPLLIANDPNDLSGIVTITGYPGAANSLDGQEGTLHQTSGTLTSYTEQDVNGDIGGYFRIDGAEVVGGMSGGANYLDYDADGDGTAETYLIGTTARVYESGAPGTPLHEIWAESPSFSPHYADLASAIEGLDGDAARTADDFARMTLLSAQTAGSTLTTVQGQFFHEDIHGGVNADTLLGAGGDDRIFGGEGGDSIDGGTGADYVDGGSGDDMLTGGAGADWFAGSGFGGGTTDLITDFEAGGGDVIDLGSYFQTMDDVVAATTEMDDGSILIDLSGGSGDGFVRVLNTTTADLNAANLNVICFAAGTSIRTAAGEKEIGTLVPGEMVPSYDGSARTLRAIHSRTLGLRELRDRRHLWPVLISAGALGEGVPRCDMRVSPQHRILVNSRIASRMTGSTALIPAKALLDLPGVTQPRPDAPVTYMHLVFETHEIIEADGCWSESFYPGEEAMQVLPKAVVAEYAEIFRDFGTVSPAASLMRTQRARRLVARHIRNGKSLQKPDSRLGAHG</sequence>
<dbReference type="InterPro" id="IPR011049">
    <property type="entry name" value="Serralysin-like_metalloprot_C"/>
</dbReference>
<dbReference type="Pfam" id="PF13403">
    <property type="entry name" value="Hint_2"/>
    <property type="match status" value="1"/>
</dbReference>
<dbReference type="PRINTS" id="PR00313">
    <property type="entry name" value="CABNDNGRPT"/>
</dbReference>
<feature type="region of interest" description="Disordered" evidence="1">
    <location>
        <begin position="42"/>
        <end position="73"/>
    </location>
</feature>
<dbReference type="RefSeq" id="WP_106691765.1">
    <property type="nucleotide sequence ID" value="NZ_PXNQ02000007.1"/>
</dbReference>
<feature type="domain" description="Hedgehog/Intein (Hint)" evidence="2">
    <location>
        <begin position="420"/>
        <end position="565"/>
    </location>
</feature>
<dbReference type="InterPro" id="IPR028992">
    <property type="entry name" value="Hedgehog/Intein_dom"/>
</dbReference>
<dbReference type="Gene3D" id="2.150.10.10">
    <property type="entry name" value="Serralysin-like metalloprotease, C-terminal"/>
    <property type="match status" value="1"/>
</dbReference>
<evidence type="ECO:0000313" key="3">
    <source>
        <dbReference type="EMBL" id="RNF34260.1"/>
    </source>
</evidence>
<name>A0A3R7Q2A3_9RHOB</name>
<protein>
    <recommendedName>
        <fullName evidence="2">Hedgehog/Intein (Hint) domain-containing protein</fullName>
    </recommendedName>
</protein>
<accession>A0A3R7Q2A3</accession>
<reference evidence="3" key="1">
    <citation type="submission" date="2018-05" db="EMBL/GenBank/DDBJ databases">
        <title>Reclassification of Methylarcula marina and Methylarcula terricola as Paracoccus methylarcula sp.nov., comb.nov. and Paracoccus terricola comb.nov.</title>
        <authorList>
            <person name="Shmareva M.N."/>
            <person name="Doronina N.V."/>
            <person name="Vasilenko O.V."/>
            <person name="Tarlachkov S.V."/>
            <person name="Trotsenko Y.A."/>
        </authorList>
    </citation>
    <scope>NUCLEOTIDE SEQUENCE [LARGE SCALE GENOMIC DNA]</scope>
    <source>
        <strain evidence="3">VKM B-2159</strain>
    </source>
</reference>
<dbReference type="AlphaFoldDB" id="A0A3R7Q2A3"/>
<dbReference type="Proteomes" id="UP000238137">
    <property type="component" value="Unassembled WGS sequence"/>
</dbReference>
<proteinExistence type="predicted"/>